<dbReference type="NCBIfam" id="TIGR01326">
    <property type="entry name" value="OAH_OAS_sulfhy"/>
    <property type="match status" value="1"/>
</dbReference>
<dbReference type="KEGG" id="mpp:MICPUCDRAFT_45644"/>
<dbReference type="STRING" id="564608.C1MWX1"/>
<evidence type="ECO:0000256" key="4">
    <source>
        <dbReference type="ARBA" id="ARBA00022898"/>
    </source>
</evidence>
<dbReference type="RefSeq" id="XP_003059996.1">
    <property type="nucleotide sequence ID" value="XM_003059950.1"/>
</dbReference>
<dbReference type="PIRSF" id="PIRSF001434">
    <property type="entry name" value="CGS"/>
    <property type="match status" value="1"/>
</dbReference>
<dbReference type="eggNOG" id="KOG0053">
    <property type="taxonomic scope" value="Eukaryota"/>
</dbReference>
<dbReference type="GO" id="GO:0071269">
    <property type="term" value="P:L-homocysteine biosynthetic process"/>
    <property type="evidence" value="ECO:0007669"/>
    <property type="project" value="TreeGrafter"/>
</dbReference>
<accession>C1MWX1</accession>
<evidence type="ECO:0000256" key="5">
    <source>
        <dbReference type="PIRSR" id="PIRSR001434-2"/>
    </source>
</evidence>
<gene>
    <name evidence="7" type="ORF">MICPUCDRAFT_45644</name>
</gene>
<dbReference type="PANTHER" id="PTHR43797:SF2">
    <property type="entry name" value="HOMOCYSTEINE_CYSTEINE SYNTHASE"/>
    <property type="match status" value="1"/>
</dbReference>
<dbReference type="InterPro" id="IPR015422">
    <property type="entry name" value="PyrdxlP-dep_Trfase_small"/>
</dbReference>
<dbReference type="Proteomes" id="UP000001876">
    <property type="component" value="Unassembled WGS sequence"/>
</dbReference>
<dbReference type="GO" id="GO:0019346">
    <property type="term" value="P:transsulfuration"/>
    <property type="evidence" value="ECO:0007669"/>
    <property type="project" value="InterPro"/>
</dbReference>
<dbReference type="CDD" id="cd00614">
    <property type="entry name" value="CGS_like"/>
    <property type="match status" value="1"/>
</dbReference>
<dbReference type="GO" id="GO:0030170">
    <property type="term" value="F:pyridoxal phosphate binding"/>
    <property type="evidence" value="ECO:0007669"/>
    <property type="project" value="InterPro"/>
</dbReference>
<reference evidence="7 8" key="1">
    <citation type="journal article" date="2009" name="Science">
        <title>Green evolution and dynamic adaptations revealed by genomes of the marine picoeukaryotes Micromonas.</title>
        <authorList>
            <person name="Worden A.Z."/>
            <person name="Lee J.H."/>
            <person name="Mock T."/>
            <person name="Rouze P."/>
            <person name="Simmons M.P."/>
            <person name="Aerts A.L."/>
            <person name="Allen A.E."/>
            <person name="Cuvelier M.L."/>
            <person name="Derelle E."/>
            <person name="Everett M.V."/>
            <person name="Foulon E."/>
            <person name="Grimwood J."/>
            <person name="Gundlach H."/>
            <person name="Henrissat B."/>
            <person name="Napoli C."/>
            <person name="McDonald S.M."/>
            <person name="Parker M.S."/>
            <person name="Rombauts S."/>
            <person name="Salamov A."/>
            <person name="Von Dassow P."/>
            <person name="Badger J.H."/>
            <person name="Coutinho P.M."/>
            <person name="Demir E."/>
            <person name="Dubchak I."/>
            <person name="Gentemann C."/>
            <person name="Eikrem W."/>
            <person name="Gready J.E."/>
            <person name="John U."/>
            <person name="Lanier W."/>
            <person name="Lindquist E.A."/>
            <person name="Lucas S."/>
            <person name="Mayer K.F."/>
            <person name="Moreau H."/>
            <person name="Not F."/>
            <person name="Otillar R."/>
            <person name="Panaud O."/>
            <person name="Pangilinan J."/>
            <person name="Paulsen I."/>
            <person name="Piegu B."/>
            <person name="Poliakov A."/>
            <person name="Robbens S."/>
            <person name="Schmutz J."/>
            <person name="Toulza E."/>
            <person name="Wyss T."/>
            <person name="Zelensky A."/>
            <person name="Zhou K."/>
            <person name="Armbrust E.V."/>
            <person name="Bhattacharya D."/>
            <person name="Goodenough U.W."/>
            <person name="Van de Peer Y."/>
            <person name="Grigoriev I.V."/>
        </authorList>
    </citation>
    <scope>NUCLEOTIDE SEQUENCE [LARGE SCALE GENOMIC DNA]</scope>
    <source>
        <strain evidence="7 8">CCMP1545</strain>
    </source>
</reference>
<keyword evidence="4 5" id="KW-0663">Pyridoxal phosphate</keyword>
<comment type="similarity">
    <text evidence="2 6">Belongs to the trans-sulfuration enzymes family.</text>
</comment>
<dbReference type="GO" id="GO:0006535">
    <property type="term" value="P:cysteine biosynthetic process from serine"/>
    <property type="evidence" value="ECO:0007669"/>
    <property type="project" value="TreeGrafter"/>
</dbReference>
<proteinExistence type="inferred from homology"/>
<dbReference type="InterPro" id="IPR015421">
    <property type="entry name" value="PyrdxlP-dep_Trfase_major"/>
</dbReference>
<dbReference type="OrthoDB" id="3512640at2759"/>
<evidence type="ECO:0000256" key="3">
    <source>
        <dbReference type="ARBA" id="ARBA00022679"/>
    </source>
</evidence>
<dbReference type="InterPro" id="IPR054542">
    <property type="entry name" value="Cys_met_metab_PP"/>
</dbReference>
<dbReference type="Gene3D" id="3.40.640.10">
    <property type="entry name" value="Type I PLP-dependent aspartate aminotransferase-like (Major domain)"/>
    <property type="match status" value="1"/>
</dbReference>
<dbReference type="GO" id="GO:0003961">
    <property type="term" value="F:O-acetylhomoserine aminocarboxypropyltransferase activity"/>
    <property type="evidence" value="ECO:0007669"/>
    <property type="project" value="TreeGrafter"/>
</dbReference>
<dbReference type="SUPFAM" id="SSF53383">
    <property type="entry name" value="PLP-dependent transferases"/>
    <property type="match status" value="1"/>
</dbReference>
<evidence type="ECO:0000256" key="1">
    <source>
        <dbReference type="ARBA" id="ARBA00001933"/>
    </source>
</evidence>
<keyword evidence="3" id="KW-0808">Transferase</keyword>
<evidence type="ECO:0000256" key="2">
    <source>
        <dbReference type="ARBA" id="ARBA00009077"/>
    </source>
</evidence>
<dbReference type="GO" id="GO:0005737">
    <property type="term" value="C:cytoplasm"/>
    <property type="evidence" value="ECO:0007669"/>
    <property type="project" value="TreeGrafter"/>
</dbReference>
<keyword evidence="8" id="KW-1185">Reference proteome</keyword>
<evidence type="ECO:0000313" key="8">
    <source>
        <dbReference type="Proteomes" id="UP000001876"/>
    </source>
</evidence>
<dbReference type="PANTHER" id="PTHR43797">
    <property type="entry name" value="HOMOCYSTEINE/CYSTEINE SYNTHASE"/>
    <property type="match status" value="1"/>
</dbReference>
<dbReference type="GO" id="GO:0004124">
    <property type="term" value="F:cysteine synthase activity"/>
    <property type="evidence" value="ECO:0007669"/>
    <property type="project" value="TreeGrafter"/>
</dbReference>
<organism evidence="8">
    <name type="scientific">Micromonas pusilla (strain CCMP1545)</name>
    <name type="common">Picoplanktonic green alga</name>
    <dbReference type="NCBI Taxonomy" id="564608"/>
    <lineage>
        <taxon>Eukaryota</taxon>
        <taxon>Viridiplantae</taxon>
        <taxon>Chlorophyta</taxon>
        <taxon>Mamiellophyceae</taxon>
        <taxon>Mamiellales</taxon>
        <taxon>Mamiellaceae</taxon>
        <taxon>Micromonas</taxon>
    </lineage>
</organism>
<dbReference type="InterPro" id="IPR006235">
    <property type="entry name" value="OAc-hSer/O-AcSer_sulfhydrylase"/>
</dbReference>
<dbReference type="Gene3D" id="3.90.1150.10">
    <property type="entry name" value="Aspartate Aminotransferase, domain 1"/>
    <property type="match status" value="1"/>
</dbReference>
<evidence type="ECO:0000256" key="6">
    <source>
        <dbReference type="RuleBase" id="RU362118"/>
    </source>
</evidence>
<dbReference type="Pfam" id="PF01053">
    <property type="entry name" value="Cys_Met_Meta_PP"/>
    <property type="match status" value="1"/>
</dbReference>
<name>C1MWX1_MICPC</name>
<dbReference type="OMA" id="QFKNTEH"/>
<sequence>MSAASVFVPSVAFAAKPSAKFRAKVRGRAAPARSTTIRAGIFGKKDADPPHDPDNPGFDTLCLHAGYTPIGDEATYGLGQGASRGVPLYRTAPYQFKNTEHAANLFALKELGNIYSRLMNPTTHVLESRVAQLEGGHPLAGLATSSGTAACFYSIITLAQAGDNIVSSNKLYGGTYTQFNDILPTMGITVKFVDAEDPENFRAAIDDKTRAVFCETVSNPALEIVDLEAVAEIAHANGLPLIVDSTFSTPYLTKPFEHGADIICTSLTKWMGGHGTGVGGMVIDKGGFAWGAGKHPLFDKPDTSYGGLRWGHDLPDALAPLAYKLRMLTVPLRNLGACISPDNSWMFLQGIETLSLRMERHCENAMKVAEHLKKHPKVAWVKYPGLKDDPQHAKNLKYLKGKGGPMVIFGLKAADAPAAGRNFIDNLKLISHVANVGDARTLAIHPATTTHSQMNAAEQAACGIPPEMVRLSVGIETSGDILADLDQALENV</sequence>
<evidence type="ECO:0000313" key="7">
    <source>
        <dbReference type="EMBL" id="EEH55948.1"/>
    </source>
</evidence>
<dbReference type="InterPro" id="IPR015424">
    <property type="entry name" value="PyrdxlP-dep_Trfase"/>
</dbReference>
<dbReference type="PROSITE" id="PS00868">
    <property type="entry name" value="CYS_MET_METAB_PP"/>
    <property type="match status" value="1"/>
</dbReference>
<dbReference type="FunFam" id="3.40.640.10:FF:000035">
    <property type="entry name" value="O-succinylhomoserine sulfhydrylase"/>
    <property type="match status" value="1"/>
</dbReference>
<comment type="cofactor">
    <cofactor evidence="1 6">
        <name>pyridoxal 5'-phosphate</name>
        <dbReference type="ChEBI" id="CHEBI:597326"/>
    </cofactor>
</comment>
<feature type="modified residue" description="N6-(pyridoxal phosphate)lysine" evidence="5">
    <location>
        <position position="269"/>
    </location>
</feature>
<dbReference type="InterPro" id="IPR000277">
    <property type="entry name" value="Cys/Met-Metab_PyrdxlP-dep_enz"/>
</dbReference>
<dbReference type="GeneID" id="9685159"/>
<dbReference type="EMBL" id="GG663741">
    <property type="protein sequence ID" value="EEH55948.1"/>
    <property type="molecule type" value="Genomic_DNA"/>
</dbReference>
<protein>
    <submittedName>
        <fullName evidence="7">Predicted protein</fullName>
    </submittedName>
</protein>
<dbReference type="AlphaFoldDB" id="C1MWX1"/>